<evidence type="ECO:0000313" key="2">
    <source>
        <dbReference type="EMBL" id="KAI1876542.1"/>
    </source>
</evidence>
<name>A0A9P9WS22_9PEZI</name>
<keyword evidence="3" id="KW-1185">Reference proteome</keyword>
<feature type="compositionally biased region" description="Basic residues" evidence="1">
    <location>
        <begin position="100"/>
        <end position="117"/>
    </location>
</feature>
<dbReference type="AlphaFoldDB" id="A0A9P9WS22"/>
<feature type="compositionally biased region" description="Basic and acidic residues" evidence="1">
    <location>
        <begin position="86"/>
        <end position="99"/>
    </location>
</feature>
<gene>
    <name evidence="2" type="ORF">JX265_004068</name>
</gene>
<feature type="compositionally biased region" description="Acidic residues" evidence="1">
    <location>
        <begin position="153"/>
        <end position="175"/>
    </location>
</feature>
<sequence length="414" mass="45679">MRRRSNKQNNGNTVQEVKAFFDFLSAYRYRLQMRLASFKLPVVTNIRRPVNRCPVLALCAIKALPITPGIASKRLGTILIMAPREESKADDRAPVEKKAPAARKARAKRAPAPKKQKQGTPAEKKAPAARKARAKRAPALQKQKQETPPAETRDEETDLDVGSDDVSEDGQDSEDGLPKPRARKVVKTRNLPWINPPRPTLKIPYLRDGYVSDPLDEPELSFRAADGTWPKATTSMYPSPPTNHRLLQAMATTMPNGVSQKSDANPAAQKPTKPSVKGKSPAKRAAAKGRTTMAPPQAVPSKRTAPTKSRQPVVGIWTIPPRPTTTGPAKKTTSLSTWLDSQHGRGHKDLPIEIDSETDQDFTSYASPASTATRRGEQHQPLEVQSDEESSLFVEQTPKRRRLAYEDGDDLYDA</sequence>
<organism evidence="2 3">
    <name type="scientific">Neoarthrinium moseri</name>
    <dbReference type="NCBI Taxonomy" id="1658444"/>
    <lineage>
        <taxon>Eukaryota</taxon>
        <taxon>Fungi</taxon>
        <taxon>Dikarya</taxon>
        <taxon>Ascomycota</taxon>
        <taxon>Pezizomycotina</taxon>
        <taxon>Sordariomycetes</taxon>
        <taxon>Xylariomycetidae</taxon>
        <taxon>Amphisphaeriales</taxon>
        <taxon>Apiosporaceae</taxon>
        <taxon>Neoarthrinium</taxon>
    </lineage>
</organism>
<feature type="compositionally biased region" description="Basic residues" evidence="1">
    <location>
        <begin position="127"/>
        <end position="136"/>
    </location>
</feature>
<accession>A0A9P9WS22</accession>
<protein>
    <submittedName>
        <fullName evidence="2">Uncharacterized protein</fullName>
    </submittedName>
</protein>
<feature type="compositionally biased region" description="Polar residues" evidence="1">
    <location>
        <begin position="324"/>
        <end position="340"/>
    </location>
</feature>
<evidence type="ECO:0000256" key="1">
    <source>
        <dbReference type="SAM" id="MobiDB-lite"/>
    </source>
</evidence>
<dbReference type="EMBL" id="JAFIMR010000007">
    <property type="protein sequence ID" value="KAI1876542.1"/>
    <property type="molecule type" value="Genomic_DNA"/>
</dbReference>
<proteinExistence type="predicted"/>
<feature type="region of interest" description="Disordered" evidence="1">
    <location>
        <begin position="86"/>
        <end position="205"/>
    </location>
</feature>
<reference evidence="2" key="1">
    <citation type="submission" date="2021-03" db="EMBL/GenBank/DDBJ databases">
        <title>Revisited historic fungal species revealed as producer of novel bioactive compounds through whole genome sequencing and comparative genomics.</title>
        <authorList>
            <person name="Vignolle G.A."/>
            <person name="Hochenegger N."/>
            <person name="Mach R.L."/>
            <person name="Mach-Aigner A.R."/>
            <person name="Javad Rahimi M."/>
            <person name="Salim K.A."/>
            <person name="Chan C.M."/>
            <person name="Lim L.B.L."/>
            <person name="Cai F."/>
            <person name="Druzhinina I.S."/>
            <person name="U'Ren J.M."/>
            <person name="Derntl C."/>
        </authorList>
    </citation>
    <scope>NUCLEOTIDE SEQUENCE</scope>
    <source>
        <strain evidence="2">TUCIM 5799</strain>
    </source>
</reference>
<feature type="compositionally biased region" description="Polar residues" evidence="1">
    <location>
        <begin position="361"/>
        <end position="373"/>
    </location>
</feature>
<dbReference type="Proteomes" id="UP000829685">
    <property type="component" value="Unassembled WGS sequence"/>
</dbReference>
<evidence type="ECO:0000313" key="3">
    <source>
        <dbReference type="Proteomes" id="UP000829685"/>
    </source>
</evidence>
<comment type="caution">
    <text evidence="2">The sequence shown here is derived from an EMBL/GenBank/DDBJ whole genome shotgun (WGS) entry which is preliminary data.</text>
</comment>
<feature type="region of interest" description="Disordered" evidence="1">
    <location>
        <begin position="255"/>
        <end position="414"/>
    </location>
</feature>